<dbReference type="EMBL" id="ANOG01000432">
    <property type="protein sequence ID" value="EMI20054.1"/>
    <property type="molecule type" value="Genomic_DNA"/>
</dbReference>
<dbReference type="RefSeq" id="WP_008697000.1">
    <property type="nucleotide sequence ID" value="NZ_ANOG01000432.1"/>
</dbReference>
<dbReference type="Proteomes" id="UP000011991">
    <property type="component" value="Unassembled WGS sequence"/>
</dbReference>
<evidence type="ECO:0000313" key="5">
    <source>
        <dbReference type="Proteomes" id="UP000011991"/>
    </source>
</evidence>
<feature type="transmembrane region" description="Helical" evidence="2">
    <location>
        <begin position="34"/>
        <end position="53"/>
    </location>
</feature>
<accession>M5S1J7</accession>
<dbReference type="InterPro" id="IPR014263">
    <property type="entry name" value="Methanolan_biosynth_EpsI"/>
</dbReference>
<evidence type="ECO:0000259" key="3">
    <source>
        <dbReference type="Pfam" id="PF11984"/>
    </source>
</evidence>
<organism evidence="4 5">
    <name type="scientific">Rhodopirellula maiorica SM1</name>
    <dbReference type="NCBI Taxonomy" id="1265738"/>
    <lineage>
        <taxon>Bacteria</taxon>
        <taxon>Pseudomonadati</taxon>
        <taxon>Planctomycetota</taxon>
        <taxon>Planctomycetia</taxon>
        <taxon>Pirellulales</taxon>
        <taxon>Pirellulaceae</taxon>
        <taxon>Novipirellula</taxon>
    </lineage>
</organism>
<evidence type="ECO:0000256" key="1">
    <source>
        <dbReference type="SAM" id="MobiDB-lite"/>
    </source>
</evidence>
<comment type="caution">
    <text evidence="4">The sequence shown here is derived from an EMBL/GenBank/DDBJ whole genome shotgun (WGS) entry which is preliminary data.</text>
</comment>
<keyword evidence="2" id="KW-0472">Membrane</keyword>
<reference evidence="4 5" key="1">
    <citation type="journal article" date="2013" name="Mar. Genomics">
        <title>Expression of sulfatases in Rhodopirellula baltica and the diversity of sulfatases in the genus Rhodopirellula.</title>
        <authorList>
            <person name="Wegner C.E."/>
            <person name="Richter-Heitmann T."/>
            <person name="Klindworth A."/>
            <person name="Klockow C."/>
            <person name="Richter M."/>
            <person name="Achstetter T."/>
            <person name="Glockner F.O."/>
            <person name="Harder J."/>
        </authorList>
    </citation>
    <scope>NUCLEOTIDE SEQUENCE [LARGE SCALE GENOMIC DNA]</scope>
    <source>
        <strain evidence="4 5">SM1</strain>
    </source>
</reference>
<keyword evidence="2" id="KW-0812">Transmembrane</keyword>
<dbReference type="OrthoDB" id="288208at2"/>
<feature type="region of interest" description="Disordered" evidence="1">
    <location>
        <begin position="1"/>
        <end position="25"/>
    </location>
</feature>
<evidence type="ECO:0000313" key="4">
    <source>
        <dbReference type="EMBL" id="EMI20054.1"/>
    </source>
</evidence>
<gene>
    <name evidence="4" type="ORF">RMSM_03018</name>
</gene>
<dbReference type="PATRIC" id="fig|1265738.3.peg.3018"/>
<dbReference type="AlphaFoldDB" id="M5S1J7"/>
<sequence>MKKQASNIDAGLAGKSPKKNEGSNVAAGLASRRVPVAIVVAMTLFSGVVHGYLDGRWSRPVDLQAQGDQLAELPEQAGDWVLTDTKPLDESAAKMLRCYGSQVRLYRNEKYDAIVTVATLFGPRGPIAVHTPEVCYSSVGTKQVGQTQVEEILTSQSEHQFWSAQFAQRSESDASLDVWYGWSDGGAFVASKYPRVWMTDNLYKIQVAGPVGNESQRPCRDFLEAFLPSVERVIQ</sequence>
<evidence type="ECO:0000256" key="2">
    <source>
        <dbReference type="SAM" id="Phobius"/>
    </source>
</evidence>
<feature type="domain" description="Methanolan biosynthesis EpsI" evidence="3">
    <location>
        <begin position="39"/>
        <end position="193"/>
    </location>
</feature>
<name>M5S1J7_9BACT</name>
<proteinExistence type="predicted"/>
<keyword evidence="5" id="KW-1185">Reference proteome</keyword>
<protein>
    <recommendedName>
        <fullName evidence="3">Methanolan biosynthesis EpsI domain-containing protein</fullName>
    </recommendedName>
</protein>
<keyword evidence="2" id="KW-1133">Transmembrane helix</keyword>
<dbReference type="Pfam" id="PF11984">
    <property type="entry name" value="DUF3485"/>
    <property type="match status" value="1"/>
</dbReference>